<name>A0A1G8EFX1_9BACI</name>
<dbReference type="GO" id="GO:0010181">
    <property type="term" value="F:FMN binding"/>
    <property type="evidence" value="ECO:0007669"/>
    <property type="project" value="InterPro"/>
</dbReference>
<gene>
    <name evidence="2" type="ORF">SAMN05192534_10979</name>
</gene>
<dbReference type="AlphaFoldDB" id="A0A1G8EFX1"/>
<accession>A0A1G8EFX1</accession>
<dbReference type="InterPro" id="IPR002563">
    <property type="entry name" value="Flavin_Rdtase-like_dom"/>
</dbReference>
<evidence type="ECO:0000259" key="1">
    <source>
        <dbReference type="SMART" id="SM00903"/>
    </source>
</evidence>
<dbReference type="GO" id="GO:0016646">
    <property type="term" value="F:oxidoreductase activity, acting on the CH-NH group of donors, NAD or NADP as acceptor"/>
    <property type="evidence" value="ECO:0007669"/>
    <property type="project" value="UniProtKB-ARBA"/>
</dbReference>
<dbReference type="STRING" id="568899.SAMN05192534_10979"/>
<reference evidence="2 3" key="1">
    <citation type="submission" date="2016-10" db="EMBL/GenBank/DDBJ databases">
        <authorList>
            <person name="de Groot N.N."/>
        </authorList>
    </citation>
    <scope>NUCLEOTIDE SEQUENCE [LARGE SCALE GENOMIC DNA]</scope>
    <source>
        <strain evidence="2 3">DSM 21632</strain>
    </source>
</reference>
<protein>
    <submittedName>
        <fullName evidence="2">NADH-FMN oxidoreductase RutF, flavin reductase (DIM6/NTAB) family</fullName>
    </submittedName>
</protein>
<dbReference type="RefSeq" id="WP_091273220.1">
    <property type="nucleotide sequence ID" value="NZ_FNDK01000009.1"/>
</dbReference>
<feature type="domain" description="Flavin reductase like" evidence="1">
    <location>
        <begin position="17"/>
        <end position="153"/>
    </location>
</feature>
<sequence>MHTKTHKDFANKVYKNRVRGNLFIAATDGKRANFHFGCWSTQCSHEPPRMLTCFPKEIEGYELVKKGGTWTVSVVSENQVDLHDEFFFEGKQDIASLGEDRFIYRETGCPILKDAVGYFECELVSLIDNGDFGIAIGDIVSADMLHADKKNLTVNALLERDPGFVEKKKEDIVMPFQGFDLK</sequence>
<proteinExistence type="predicted"/>
<dbReference type="EMBL" id="FNDK01000009">
    <property type="protein sequence ID" value="SDH68794.1"/>
    <property type="molecule type" value="Genomic_DNA"/>
</dbReference>
<dbReference type="SUPFAM" id="SSF50475">
    <property type="entry name" value="FMN-binding split barrel"/>
    <property type="match status" value="1"/>
</dbReference>
<dbReference type="Pfam" id="PF01613">
    <property type="entry name" value="Flavin_Reduct"/>
    <property type="match status" value="1"/>
</dbReference>
<evidence type="ECO:0000313" key="2">
    <source>
        <dbReference type="EMBL" id="SDH68794.1"/>
    </source>
</evidence>
<evidence type="ECO:0000313" key="3">
    <source>
        <dbReference type="Proteomes" id="UP000199163"/>
    </source>
</evidence>
<dbReference type="Gene3D" id="2.30.110.10">
    <property type="entry name" value="Electron Transport, Fmn-binding Protein, Chain A"/>
    <property type="match status" value="1"/>
</dbReference>
<dbReference type="Proteomes" id="UP000199163">
    <property type="component" value="Unassembled WGS sequence"/>
</dbReference>
<keyword evidence="3" id="KW-1185">Reference proteome</keyword>
<organism evidence="2 3">
    <name type="scientific">Alteribacillus persepolensis</name>
    <dbReference type="NCBI Taxonomy" id="568899"/>
    <lineage>
        <taxon>Bacteria</taxon>
        <taxon>Bacillati</taxon>
        <taxon>Bacillota</taxon>
        <taxon>Bacilli</taxon>
        <taxon>Bacillales</taxon>
        <taxon>Bacillaceae</taxon>
        <taxon>Alteribacillus</taxon>
    </lineage>
</organism>
<dbReference type="OrthoDB" id="9794638at2"/>
<dbReference type="InterPro" id="IPR012349">
    <property type="entry name" value="Split_barrel_FMN-bd"/>
</dbReference>
<dbReference type="SMART" id="SM00903">
    <property type="entry name" value="Flavin_Reduct"/>
    <property type="match status" value="1"/>
</dbReference>